<comment type="caution">
    <text evidence="1">The sequence shown here is derived from an EMBL/GenBank/DDBJ whole genome shotgun (WGS) entry which is preliminary data.</text>
</comment>
<keyword evidence="2" id="KW-1185">Reference proteome</keyword>
<organism evidence="1 2">
    <name type="scientific">Pistacia integerrima</name>
    <dbReference type="NCBI Taxonomy" id="434235"/>
    <lineage>
        <taxon>Eukaryota</taxon>
        <taxon>Viridiplantae</taxon>
        <taxon>Streptophyta</taxon>
        <taxon>Embryophyta</taxon>
        <taxon>Tracheophyta</taxon>
        <taxon>Spermatophyta</taxon>
        <taxon>Magnoliopsida</taxon>
        <taxon>eudicotyledons</taxon>
        <taxon>Gunneridae</taxon>
        <taxon>Pentapetalae</taxon>
        <taxon>rosids</taxon>
        <taxon>malvids</taxon>
        <taxon>Sapindales</taxon>
        <taxon>Anacardiaceae</taxon>
        <taxon>Pistacia</taxon>
    </lineage>
</organism>
<name>A0ACC0YVV6_9ROSI</name>
<evidence type="ECO:0000313" key="2">
    <source>
        <dbReference type="Proteomes" id="UP001163603"/>
    </source>
</evidence>
<protein>
    <submittedName>
        <fullName evidence="1">Uncharacterized protein</fullName>
    </submittedName>
</protein>
<proteinExistence type="predicted"/>
<gene>
    <name evidence="1" type="ORF">Pint_18378</name>
</gene>
<dbReference type="Proteomes" id="UP001163603">
    <property type="component" value="Chromosome 4"/>
</dbReference>
<accession>A0ACC0YVV6</accession>
<dbReference type="EMBL" id="CM047739">
    <property type="protein sequence ID" value="KAJ0042056.1"/>
    <property type="molecule type" value="Genomic_DNA"/>
</dbReference>
<evidence type="ECO:0000313" key="1">
    <source>
        <dbReference type="EMBL" id="KAJ0042056.1"/>
    </source>
</evidence>
<reference evidence="2" key="1">
    <citation type="journal article" date="2023" name="G3 (Bethesda)">
        <title>Genome assembly and association tests identify interacting loci associated with vigor, precocity, and sex in interspecific pistachio rootstocks.</title>
        <authorList>
            <person name="Palmer W."/>
            <person name="Jacygrad E."/>
            <person name="Sagayaradj S."/>
            <person name="Cavanaugh K."/>
            <person name="Han R."/>
            <person name="Bertier L."/>
            <person name="Beede B."/>
            <person name="Kafkas S."/>
            <person name="Golino D."/>
            <person name="Preece J."/>
            <person name="Michelmore R."/>
        </authorList>
    </citation>
    <scope>NUCLEOTIDE SEQUENCE [LARGE SCALE GENOMIC DNA]</scope>
</reference>
<sequence>MAAHQSILFLALLLITTSSLIHSFKINGKDVVEATILGRLTCNAPGTRPLPNSPGIAGVNVVLMCNGDQTSLGQALTDATGFFTVVLKSTDGIIYDPSLCLLKVKLPLAECKVFPPTGTLYAVPALTGVVESLLTCIASYVLGPFSLGA</sequence>